<comment type="caution">
    <text evidence="4">The sequence shown here is derived from an EMBL/GenBank/DDBJ whole genome shotgun (WGS) entry which is preliminary data.</text>
</comment>
<dbReference type="InterPro" id="IPR012349">
    <property type="entry name" value="Split_barrel_FMN-bd"/>
</dbReference>
<gene>
    <name evidence="4" type="ORF">NRP21_17110</name>
</gene>
<name>A0ABT1X7Q7_9PROT</name>
<proteinExistence type="inferred from homology"/>
<dbReference type="InterPro" id="IPR050268">
    <property type="entry name" value="NADH-dep_flavin_reductase"/>
</dbReference>
<dbReference type="RefSeq" id="WP_257717442.1">
    <property type="nucleotide sequence ID" value="NZ_JANJOU010000016.1"/>
</dbReference>
<evidence type="ECO:0000313" key="4">
    <source>
        <dbReference type="EMBL" id="MCR0983776.1"/>
    </source>
</evidence>
<evidence type="ECO:0000256" key="1">
    <source>
        <dbReference type="ARBA" id="ARBA00008898"/>
    </source>
</evidence>
<sequence>MEPRQLRDAFGHFPTGVAIVTTLSDGGPVGMTVSSFNTVSLDPPLVLFSLDRRSLGLPAFAAASRIGINVLAEGQDVLSSRFAARGGDKWAGTAWRPGAEGCPLIDGALVGFECALHGAHDGGDHLILVCRVLRAEVVGSDEPPLLFWRGGYRSLADLAA</sequence>
<dbReference type="SUPFAM" id="SSF50475">
    <property type="entry name" value="FMN-binding split barrel"/>
    <property type="match status" value="1"/>
</dbReference>
<dbReference type="Pfam" id="PF01613">
    <property type="entry name" value="Flavin_Reduct"/>
    <property type="match status" value="1"/>
</dbReference>
<keyword evidence="2" id="KW-0560">Oxidoreductase</keyword>
<dbReference type="Proteomes" id="UP001524642">
    <property type="component" value="Unassembled WGS sequence"/>
</dbReference>
<comment type="similarity">
    <text evidence="1">Belongs to the non-flavoprotein flavin reductase family.</text>
</comment>
<feature type="domain" description="Flavin reductase like" evidence="3">
    <location>
        <begin position="10"/>
        <end position="154"/>
    </location>
</feature>
<dbReference type="EMBL" id="JANJOU010000016">
    <property type="protein sequence ID" value="MCR0983776.1"/>
    <property type="molecule type" value="Genomic_DNA"/>
</dbReference>
<dbReference type="PANTHER" id="PTHR30466:SF11">
    <property type="entry name" value="FLAVIN-DEPENDENT MONOOXYGENASE, REDUCTASE SUBUNIT HSAB"/>
    <property type="match status" value="1"/>
</dbReference>
<dbReference type="SMART" id="SM00903">
    <property type="entry name" value="Flavin_Reduct"/>
    <property type="match status" value="1"/>
</dbReference>
<evidence type="ECO:0000259" key="3">
    <source>
        <dbReference type="SMART" id="SM00903"/>
    </source>
</evidence>
<evidence type="ECO:0000313" key="5">
    <source>
        <dbReference type="Proteomes" id="UP001524642"/>
    </source>
</evidence>
<keyword evidence="5" id="KW-1185">Reference proteome</keyword>
<accession>A0ABT1X7Q7</accession>
<protein>
    <submittedName>
        <fullName evidence="4">Flavin reductase family protein</fullName>
    </submittedName>
</protein>
<dbReference type="PANTHER" id="PTHR30466">
    <property type="entry name" value="FLAVIN REDUCTASE"/>
    <property type="match status" value="1"/>
</dbReference>
<evidence type="ECO:0000256" key="2">
    <source>
        <dbReference type="ARBA" id="ARBA00023002"/>
    </source>
</evidence>
<reference evidence="4 5" key="1">
    <citation type="submission" date="2022-06" db="EMBL/GenBank/DDBJ databases">
        <title>Roseomonas CN29.</title>
        <authorList>
            <person name="Cheng Y."/>
            <person name="He X."/>
        </authorList>
    </citation>
    <scope>NUCLEOTIDE SEQUENCE [LARGE SCALE GENOMIC DNA]</scope>
    <source>
        <strain evidence="4 5">CN29</strain>
    </source>
</reference>
<dbReference type="Gene3D" id="2.30.110.10">
    <property type="entry name" value="Electron Transport, Fmn-binding Protein, Chain A"/>
    <property type="match status" value="1"/>
</dbReference>
<dbReference type="InterPro" id="IPR002563">
    <property type="entry name" value="Flavin_Rdtase-like_dom"/>
</dbReference>
<organism evidence="4 5">
    <name type="scientific">Roseomonas populi</name>
    <dbReference type="NCBI Taxonomy" id="3121582"/>
    <lineage>
        <taxon>Bacteria</taxon>
        <taxon>Pseudomonadati</taxon>
        <taxon>Pseudomonadota</taxon>
        <taxon>Alphaproteobacteria</taxon>
        <taxon>Acetobacterales</taxon>
        <taxon>Roseomonadaceae</taxon>
        <taxon>Roseomonas</taxon>
    </lineage>
</organism>